<dbReference type="EMBL" id="CM037155">
    <property type="protein sequence ID" value="KAH7845509.1"/>
    <property type="molecule type" value="Genomic_DNA"/>
</dbReference>
<evidence type="ECO:0000313" key="1">
    <source>
        <dbReference type="EMBL" id="KAH7845509.1"/>
    </source>
</evidence>
<reference evidence="1 2" key="1">
    <citation type="journal article" date="2021" name="Hortic Res">
        <title>High-quality reference genome and annotation aids understanding of berry development for evergreen blueberry (Vaccinium darrowii).</title>
        <authorList>
            <person name="Yu J."/>
            <person name="Hulse-Kemp A.M."/>
            <person name="Babiker E."/>
            <person name="Staton M."/>
        </authorList>
    </citation>
    <scope>NUCLEOTIDE SEQUENCE [LARGE SCALE GENOMIC DNA]</scope>
    <source>
        <strain evidence="2">cv. NJ 8807/NJ 8810</strain>
        <tissue evidence="1">Young leaf</tissue>
    </source>
</reference>
<name>A0ACB7XWD2_9ERIC</name>
<dbReference type="Proteomes" id="UP000828048">
    <property type="component" value="Chromosome 5"/>
</dbReference>
<gene>
    <name evidence="1" type="ORF">Vadar_002981</name>
</gene>
<keyword evidence="2" id="KW-1185">Reference proteome</keyword>
<protein>
    <submittedName>
        <fullName evidence="1">Uncharacterized protein</fullName>
    </submittedName>
</protein>
<proteinExistence type="predicted"/>
<comment type="caution">
    <text evidence="1">The sequence shown here is derived from an EMBL/GenBank/DDBJ whole genome shotgun (WGS) entry which is preliminary data.</text>
</comment>
<organism evidence="1 2">
    <name type="scientific">Vaccinium darrowii</name>
    <dbReference type="NCBI Taxonomy" id="229202"/>
    <lineage>
        <taxon>Eukaryota</taxon>
        <taxon>Viridiplantae</taxon>
        <taxon>Streptophyta</taxon>
        <taxon>Embryophyta</taxon>
        <taxon>Tracheophyta</taxon>
        <taxon>Spermatophyta</taxon>
        <taxon>Magnoliopsida</taxon>
        <taxon>eudicotyledons</taxon>
        <taxon>Gunneridae</taxon>
        <taxon>Pentapetalae</taxon>
        <taxon>asterids</taxon>
        <taxon>Ericales</taxon>
        <taxon>Ericaceae</taxon>
        <taxon>Vaccinioideae</taxon>
        <taxon>Vaccinieae</taxon>
        <taxon>Vaccinium</taxon>
    </lineage>
</organism>
<sequence length="111" mass="12835">MPFPSHFPMFVSKYMFIRYLENYVAQFNINLLFSWVVKSASHDGGEKWKVEARNAGSGEMEAFEGRFLVVAMGQGRACRDSNRCMPQSAFYTKHSSEERRLHCLSLEEEVV</sequence>
<evidence type="ECO:0000313" key="2">
    <source>
        <dbReference type="Proteomes" id="UP000828048"/>
    </source>
</evidence>
<accession>A0ACB7XWD2</accession>